<evidence type="ECO:0000256" key="2">
    <source>
        <dbReference type="SAM" id="MobiDB-lite"/>
    </source>
</evidence>
<proteinExistence type="predicted"/>
<evidence type="ECO:0000259" key="3">
    <source>
        <dbReference type="Pfam" id="PF12539"/>
    </source>
</evidence>
<dbReference type="Proteomes" id="UP000799444">
    <property type="component" value="Unassembled WGS sequence"/>
</dbReference>
<dbReference type="GO" id="GO:1990644">
    <property type="term" value="F:microtubule site clamp"/>
    <property type="evidence" value="ECO:0007669"/>
    <property type="project" value="TreeGrafter"/>
</dbReference>
<dbReference type="GO" id="GO:0045144">
    <property type="term" value="P:meiotic sister chromatid segregation"/>
    <property type="evidence" value="ECO:0007669"/>
    <property type="project" value="TreeGrafter"/>
</dbReference>
<dbReference type="PANTHER" id="PTHR28006">
    <property type="entry name" value="MONOPOLIN COMPLEX SUBUNIT CSM1"/>
    <property type="match status" value="1"/>
</dbReference>
<dbReference type="GO" id="GO:0034506">
    <property type="term" value="C:chromosome, centromeric core domain"/>
    <property type="evidence" value="ECO:0007669"/>
    <property type="project" value="TreeGrafter"/>
</dbReference>
<dbReference type="InterPro" id="IPR020981">
    <property type="entry name" value="Csm1/Pcs1_C"/>
</dbReference>
<dbReference type="GO" id="GO:0051315">
    <property type="term" value="P:attachment of mitotic spindle microtubules to kinetochore"/>
    <property type="evidence" value="ECO:0007669"/>
    <property type="project" value="TreeGrafter"/>
</dbReference>
<accession>A0A9P4QRZ7</accession>
<dbReference type="GO" id="GO:0005730">
    <property type="term" value="C:nucleolus"/>
    <property type="evidence" value="ECO:0007669"/>
    <property type="project" value="TreeGrafter"/>
</dbReference>
<dbReference type="Pfam" id="PF12539">
    <property type="entry name" value="Csm1"/>
    <property type="match status" value="1"/>
</dbReference>
<gene>
    <name evidence="4" type="ORF">EJ04DRAFT_446067</name>
</gene>
<feature type="coiled-coil region" evidence="1">
    <location>
        <begin position="81"/>
        <end position="132"/>
    </location>
</feature>
<feature type="compositionally biased region" description="Basic and acidic residues" evidence="2">
    <location>
        <begin position="23"/>
        <end position="33"/>
    </location>
</feature>
<protein>
    <recommendedName>
        <fullName evidence="3">Monopolin complex subunit Csm1/Pcs1 C-terminal domain-containing protein</fullName>
    </recommendedName>
</protein>
<feature type="region of interest" description="Disordered" evidence="2">
    <location>
        <begin position="1"/>
        <end position="33"/>
    </location>
</feature>
<dbReference type="GO" id="GO:0072686">
    <property type="term" value="C:mitotic spindle"/>
    <property type="evidence" value="ECO:0007669"/>
    <property type="project" value="TreeGrafter"/>
</dbReference>
<reference evidence="4" key="1">
    <citation type="journal article" date="2020" name="Stud. Mycol.">
        <title>101 Dothideomycetes genomes: a test case for predicting lifestyles and emergence of pathogens.</title>
        <authorList>
            <person name="Haridas S."/>
            <person name="Albert R."/>
            <person name="Binder M."/>
            <person name="Bloem J."/>
            <person name="Labutti K."/>
            <person name="Salamov A."/>
            <person name="Andreopoulos B."/>
            <person name="Baker S."/>
            <person name="Barry K."/>
            <person name="Bills G."/>
            <person name="Bluhm B."/>
            <person name="Cannon C."/>
            <person name="Castanera R."/>
            <person name="Culley D."/>
            <person name="Daum C."/>
            <person name="Ezra D."/>
            <person name="Gonzalez J."/>
            <person name="Henrissat B."/>
            <person name="Kuo A."/>
            <person name="Liang C."/>
            <person name="Lipzen A."/>
            <person name="Lutzoni F."/>
            <person name="Magnuson J."/>
            <person name="Mondo S."/>
            <person name="Nolan M."/>
            <person name="Ohm R."/>
            <person name="Pangilinan J."/>
            <person name="Park H.-J."/>
            <person name="Ramirez L."/>
            <person name="Alfaro M."/>
            <person name="Sun H."/>
            <person name="Tritt A."/>
            <person name="Yoshinaga Y."/>
            <person name="Zwiers L.-H."/>
            <person name="Turgeon B."/>
            <person name="Goodwin S."/>
            <person name="Spatafora J."/>
            <person name="Crous P."/>
            <person name="Grigoriev I."/>
        </authorList>
    </citation>
    <scope>NUCLEOTIDE SEQUENCE</scope>
    <source>
        <strain evidence="4">CBS 125425</strain>
    </source>
</reference>
<dbReference type="PANTHER" id="PTHR28006:SF1">
    <property type="entry name" value="MONOPOLIN COMPLEX SUBUNIT CSM1"/>
    <property type="match status" value="1"/>
</dbReference>
<dbReference type="OrthoDB" id="2431049at2759"/>
<evidence type="ECO:0000313" key="4">
    <source>
        <dbReference type="EMBL" id="KAF2729994.1"/>
    </source>
</evidence>
<comment type="caution">
    <text evidence="4">The sequence shown here is derived from an EMBL/GenBank/DDBJ whole genome shotgun (WGS) entry which is preliminary data.</text>
</comment>
<feature type="region of interest" description="Disordered" evidence="2">
    <location>
        <begin position="55"/>
        <end position="74"/>
    </location>
</feature>
<dbReference type="Gene3D" id="3.90.1150.80">
    <property type="match status" value="1"/>
</dbReference>
<feature type="compositionally biased region" description="Polar residues" evidence="2">
    <location>
        <begin position="1"/>
        <end position="10"/>
    </location>
</feature>
<feature type="compositionally biased region" description="Basic and acidic residues" evidence="2">
    <location>
        <begin position="61"/>
        <end position="74"/>
    </location>
</feature>
<dbReference type="InterPro" id="IPR038608">
    <property type="entry name" value="Csm1/Pcs1_C_sf"/>
</dbReference>
<dbReference type="FunFam" id="3.90.1150.80:FF:000001">
    <property type="entry name" value="Chromosome segregation protein (Pcs1)"/>
    <property type="match status" value="1"/>
</dbReference>
<dbReference type="InterPro" id="IPR040349">
    <property type="entry name" value="Csm1/Pcs1"/>
</dbReference>
<name>A0A9P4QRZ7_9PLEO</name>
<sequence>MQQHRSSSKLPPSAQRRAGSASDSERDSALRRKLGDATKMLEALIVKYDNLKEVASSQKESNFEQLRRRSERTAKDRDAVIKALKQQMSEAHSSLAELDSLKKTLAKMDKDNDKMEAENKLLAAELHSIRSENKTLFTKLTAARSSAPPEGKQVPGSAVKARSAVILPGSAEAAKEALLRQLKIDLYSDLTNLVVCGIKRGEGEDVFDCLQTGRNGTLHFHLSVAQDSETFEDAEFVYSPQLNESRDRELLDLLPDYLTEEIVFPRAQVAKFYMKVVDSMSKKIEIEDE</sequence>
<evidence type="ECO:0000256" key="1">
    <source>
        <dbReference type="SAM" id="Coils"/>
    </source>
</evidence>
<dbReference type="GO" id="GO:0033551">
    <property type="term" value="C:monopolin complex"/>
    <property type="evidence" value="ECO:0007669"/>
    <property type="project" value="InterPro"/>
</dbReference>
<keyword evidence="1" id="KW-0175">Coiled coil</keyword>
<organism evidence="4 5">
    <name type="scientific">Polyplosphaeria fusca</name>
    <dbReference type="NCBI Taxonomy" id="682080"/>
    <lineage>
        <taxon>Eukaryota</taxon>
        <taxon>Fungi</taxon>
        <taxon>Dikarya</taxon>
        <taxon>Ascomycota</taxon>
        <taxon>Pezizomycotina</taxon>
        <taxon>Dothideomycetes</taxon>
        <taxon>Pleosporomycetidae</taxon>
        <taxon>Pleosporales</taxon>
        <taxon>Tetraplosphaeriaceae</taxon>
        <taxon>Polyplosphaeria</taxon>
    </lineage>
</organism>
<dbReference type="CDD" id="cd23787">
    <property type="entry name" value="RWD_CSM1"/>
    <property type="match status" value="1"/>
</dbReference>
<evidence type="ECO:0000313" key="5">
    <source>
        <dbReference type="Proteomes" id="UP000799444"/>
    </source>
</evidence>
<dbReference type="EMBL" id="ML996229">
    <property type="protein sequence ID" value="KAF2729994.1"/>
    <property type="molecule type" value="Genomic_DNA"/>
</dbReference>
<dbReference type="AlphaFoldDB" id="A0A9P4QRZ7"/>
<keyword evidence="5" id="KW-1185">Reference proteome</keyword>
<feature type="domain" description="Monopolin complex subunit Csm1/Pcs1 C-terminal" evidence="3">
    <location>
        <begin position="181"/>
        <end position="266"/>
    </location>
</feature>